<organism evidence="13 14">
    <name type="scientific">Collybia nuda</name>
    <dbReference type="NCBI Taxonomy" id="64659"/>
    <lineage>
        <taxon>Eukaryota</taxon>
        <taxon>Fungi</taxon>
        <taxon>Dikarya</taxon>
        <taxon>Basidiomycota</taxon>
        <taxon>Agaricomycotina</taxon>
        <taxon>Agaricomycetes</taxon>
        <taxon>Agaricomycetidae</taxon>
        <taxon>Agaricales</taxon>
        <taxon>Tricholomatineae</taxon>
        <taxon>Clitocybaceae</taxon>
        <taxon>Collybia</taxon>
    </lineage>
</organism>
<feature type="non-terminal residue" evidence="13">
    <location>
        <position position="1"/>
    </location>
</feature>
<sequence>INPARHASGTQAYVPGGPIYKGTVNDPTAFPPPSKSEGSYHWAFERLLSASLVPITAAAYVTSGTNHPVVDGLLGVTLIMHSHMGFNQMLVDYLHRRKFPVIGPVASWTLRTATIGVLVGVYQFNTNDIGLTELVAKVWAA</sequence>
<feature type="binding site" description="axial binding residue" evidence="11">
    <location>
        <position position="81"/>
    </location>
    <ligand>
        <name>heme b</name>
        <dbReference type="ChEBI" id="CHEBI:60344"/>
        <note>ligand shared with SDHC</note>
    </ligand>
    <ligandPart>
        <name>Fe</name>
        <dbReference type="ChEBI" id="CHEBI:18248"/>
    </ligandPart>
</feature>
<feature type="binding site" evidence="10">
    <location>
        <position position="93"/>
    </location>
    <ligand>
        <name>a ubiquinone</name>
        <dbReference type="ChEBI" id="CHEBI:16389"/>
        <note>ligand shared with IP/SDHB</note>
    </ligand>
</feature>
<evidence type="ECO:0000256" key="1">
    <source>
        <dbReference type="ARBA" id="ARBA00004448"/>
    </source>
</evidence>
<keyword evidence="4" id="KW-0812">Transmembrane</keyword>
<reference evidence="13" key="1">
    <citation type="submission" date="2020-11" db="EMBL/GenBank/DDBJ databases">
        <authorList>
            <consortium name="DOE Joint Genome Institute"/>
            <person name="Ahrendt S."/>
            <person name="Riley R."/>
            <person name="Andreopoulos W."/>
            <person name="Labutti K."/>
            <person name="Pangilinan J."/>
            <person name="Ruiz-Duenas F.J."/>
            <person name="Barrasa J.M."/>
            <person name="Sanchez-Garcia M."/>
            <person name="Camarero S."/>
            <person name="Miyauchi S."/>
            <person name="Serrano A."/>
            <person name="Linde D."/>
            <person name="Babiker R."/>
            <person name="Drula E."/>
            <person name="Ayuso-Fernandez I."/>
            <person name="Pacheco R."/>
            <person name="Padilla G."/>
            <person name="Ferreira P."/>
            <person name="Barriuso J."/>
            <person name="Kellner H."/>
            <person name="Castanera R."/>
            <person name="Alfaro M."/>
            <person name="Ramirez L."/>
            <person name="Pisabarro A.G."/>
            <person name="Kuo A."/>
            <person name="Tritt A."/>
            <person name="Lipzen A."/>
            <person name="He G."/>
            <person name="Yan M."/>
            <person name="Ng V."/>
            <person name="Cullen D."/>
            <person name="Martin F."/>
            <person name="Rosso M.-N."/>
            <person name="Henrissat B."/>
            <person name="Hibbett D."/>
            <person name="Martinez A.T."/>
            <person name="Grigoriev I.V."/>
        </authorList>
    </citation>
    <scope>NUCLEOTIDE SEQUENCE</scope>
    <source>
        <strain evidence="13">CBS 247.69</strain>
    </source>
</reference>
<keyword evidence="7" id="KW-1133">Transmembrane helix</keyword>
<evidence type="ECO:0000256" key="9">
    <source>
        <dbReference type="ARBA" id="ARBA00023136"/>
    </source>
</evidence>
<evidence type="ECO:0000256" key="2">
    <source>
        <dbReference type="ARBA" id="ARBA00007294"/>
    </source>
</evidence>
<comment type="subcellular location">
    <subcellularLocation>
        <location evidence="1 12">Mitochondrion inner membrane</location>
        <topology evidence="1 12">Multi-pass membrane protein</topology>
    </subcellularLocation>
</comment>
<keyword evidence="8 12" id="KW-0496">Mitochondrion</keyword>
<evidence type="ECO:0000256" key="5">
    <source>
        <dbReference type="ARBA" id="ARBA00022792"/>
    </source>
</evidence>
<proteinExistence type="inferred from homology"/>
<evidence type="ECO:0000313" key="13">
    <source>
        <dbReference type="EMBL" id="KAF9456029.1"/>
    </source>
</evidence>
<gene>
    <name evidence="13" type="ORF">BDZ94DRAFT_1178634</name>
</gene>
<dbReference type="Gene3D" id="1.20.1300.10">
    <property type="entry name" value="Fumarate reductase/succinate dehydrogenase, transmembrane subunit"/>
    <property type="match status" value="1"/>
</dbReference>
<name>A0A9P5XSR8_9AGAR</name>
<comment type="caution">
    <text evidence="13">The sequence shown here is derived from an EMBL/GenBank/DDBJ whole genome shotgun (WGS) entry which is preliminary data.</text>
</comment>
<evidence type="ECO:0000256" key="10">
    <source>
        <dbReference type="PIRSR" id="PIRSR607992-1"/>
    </source>
</evidence>
<dbReference type="Pfam" id="PF05328">
    <property type="entry name" value="CybS"/>
    <property type="match status" value="1"/>
</dbReference>
<keyword evidence="3" id="KW-0813">Transport</keyword>
<evidence type="ECO:0000256" key="3">
    <source>
        <dbReference type="ARBA" id="ARBA00022448"/>
    </source>
</evidence>
<evidence type="ECO:0000313" key="14">
    <source>
        <dbReference type="Proteomes" id="UP000807353"/>
    </source>
</evidence>
<keyword evidence="14" id="KW-1185">Reference proteome</keyword>
<dbReference type="PANTHER" id="PTHR13337:SF2">
    <property type="entry name" value="SUCCINATE DEHYDROGENASE [UBIQUINONE] CYTOCHROME B SMALL SUBUNIT, MITOCHONDRIAL"/>
    <property type="match status" value="1"/>
</dbReference>
<evidence type="ECO:0000256" key="6">
    <source>
        <dbReference type="ARBA" id="ARBA00022946"/>
    </source>
</evidence>
<dbReference type="EMBL" id="MU150473">
    <property type="protein sequence ID" value="KAF9456029.1"/>
    <property type="molecule type" value="Genomic_DNA"/>
</dbReference>
<dbReference type="GO" id="GO:0006121">
    <property type="term" value="P:mitochondrial electron transport, succinate to ubiquinone"/>
    <property type="evidence" value="ECO:0007669"/>
    <property type="project" value="TreeGrafter"/>
</dbReference>
<dbReference type="GO" id="GO:0006099">
    <property type="term" value="P:tricarboxylic acid cycle"/>
    <property type="evidence" value="ECO:0007669"/>
    <property type="project" value="TreeGrafter"/>
</dbReference>
<evidence type="ECO:0000256" key="7">
    <source>
        <dbReference type="ARBA" id="ARBA00022989"/>
    </source>
</evidence>
<dbReference type="InterPro" id="IPR007992">
    <property type="entry name" value="CybS"/>
</dbReference>
<evidence type="ECO:0000256" key="4">
    <source>
        <dbReference type="ARBA" id="ARBA00022692"/>
    </source>
</evidence>
<accession>A0A9P5XSR8</accession>
<dbReference type="GO" id="GO:0046872">
    <property type="term" value="F:metal ion binding"/>
    <property type="evidence" value="ECO:0007669"/>
    <property type="project" value="UniProtKB-KW"/>
</dbReference>
<evidence type="ECO:0000256" key="12">
    <source>
        <dbReference type="RuleBase" id="RU364031"/>
    </source>
</evidence>
<dbReference type="OrthoDB" id="18577at2759"/>
<dbReference type="AlphaFoldDB" id="A0A9P5XSR8"/>
<evidence type="ECO:0000256" key="11">
    <source>
        <dbReference type="PIRSR" id="PIRSR607992-2"/>
    </source>
</evidence>
<dbReference type="GO" id="GO:0020037">
    <property type="term" value="F:heme binding"/>
    <property type="evidence" value="ECO:0007669"/>
    <property type="project" value="TreeGrafter"/>
</dbReference>
<keyword evidence="11" id="KW-0479">Metal-binding</keyword>
<dbReference type="GO" id="GO:0005743">
    <property type="term" value="C:mitochondrial inner membrane"/>
    <property type="evidence" value="ECO:0007669"/>
    <property type="project" value="UniProtKB-SubCell"/>
</dbReference>
<dbReference type="Proteomes" id="UP000807353">
    <property type="component" value="Unassembled WGS sequence"/>
</dbReference>
<protein>
    <recommendedName>
        <fullName evidence="12">Succinate dehydrogenase [ubiquinone] cytochrome b small subunit</fullName>
    </recommendedName>
</protein>
<keyword evidence="5 12" id="KW-0999">Mitochondrion inner membrane</keyword>
<dbReference type="CDD" id="cd03496">
    <property type="entry name" value="SQR_TypeC_CybS"/>
    <property type="match status" value="1"/>
</dbReference>
<comment type="similarity">
    <text evidence="2 12">Belongs to the CybS family.</text>
</comment>
<dbReference type="InterPro" id="IPR034804">
    <property type="entry name" value="SQR/QFR_C/D"/>
</dbReference>
<dbReference type="GO" id="GO:0098796">
    <property type="term" value="C:membrane protein complex"/>
    <property type="evidence" value="ECO:0007669"/>
    <property type="project" value="UniProtKB-ARBA"/>
</dbReference>
<dbReference type="GO" id="GO:0048039">
    <property type="term" value="F:ubiquinone binding"/>
    <property type="evidence" value="ECO:0007669"/>
    <property type="project" value="TreeGrafter"/>
</dbReference>
<keyword evidence="11" id="KW-0408">Iron</keyword>
<keyword evidence="6 12" id="KW-0809">Transit peptide</keyword>
<evidence type="ECO:0000256" key="8">
    <source>
        <dbReference type="ARBA" id="ARBA00023128"/>
    </source>
</evidence>
<dbReference type="FunFam" id="1.20.1300.10:FF:000007">
    <property type="entry name" value="Succinate dehydrogenase [ubiquinone] cytochrome b small subunit"/>
    <property type="match status" value="1"/>
</dbReference>
<dbReference type="PANTHER" id="PTHR13337">
    <property type="entry name" value="SUCCINATE DEHYDROGENASE"/>
    <property type="match status" value="1"/>
</dbReference>
<keyword evidence="9 12" id="KW-0472">Membrane</keyword>